<gene>
    <name evidence="1" type="ORF">FVB9532_00499</name>
</gene>
<dbReference type="EMBL" id="CABVMM010000002">
    <property type="protein sequence ID" value="VVU99247.1"/>
    <property type="molecule type" value="Genomic_DNA"/>
</dbReference>
<comment type="caution">
    <text evidence="1">The sequence shown here is derived from an EMBL/GenBank/DDBJ whole genome shotgun (WGS) entry which is preliminary data.</text>
</comment>
<name>A0AC61Y592_9FLAO</name>
<keyword evidence="2" id="KW-1185">Reference proteome</keyword>
<dbReference type="Proteomes" id="UP000356253">
    <property type="component" value="Unassembled WGS sequence"/>
</dbReference>
<organism evidence="1 2">
    <name type="scientific">Mesonia oceanica</name>
    <dbReference type="NCBI Taxonomy" id="2687242"/>
    <lineage>
        <taxon>Bacteria</taxon>
        <taxon>Pseudomonadati</taxon>
        <taxon>Bacteroidota</taxon>
        <taxon>Flavobacteriia</taxon>
        <taxon>Flavobacteriales</taxon>
        <taxon>Flavobacteriaceae</taxon>
        <taxon>Mesonia</taxon>
    </lineage>
</organism>
<sequence>MKVYGKCKNCKQEIPYRTAAYTRVEFAMKDGETKKLTCKNCQEKNDFKVDQLYAKPSKTAQLMAGLIFLIGTPLLWLLINPIFASSKNNYVVYIIGGFMLVPVIAFAIINKQDQARVSNFNRRKLKGRVHNL</sequence>
<accession>A0AC61Y592</accession>
<reference evidence="1" key="1">
    <citation type="submission" date="2019-09" db="EMBL/GenBank/DDBJ databases">
        <authorList>
            <person name="Rodrigo-Torres L."/>
            <person name="Arahal R. D."/>
            <person name="Lucena T."/>
        </authorList>
    </citation>
    <scope>NUCLEOTIDE SEQUENCE</scope>
    <source>
        <strain evidence="1">ISS653</strain>
    </source>
</reference>
<evidence type="ECO:0000313" key="2">
    <source>
        <dbReference type="Proteomes" id="UP000356253"/>
    </source>
</evidence>
<evidence type="ECO:0000313" key="1">
    <source>
        <dbReference type="EMBL" id="VVU99247.1"/>
    </source>
</evidence>
<proteinExistence type="predicted"/>
<protein>
    <submittedName>
        <fullName evidence="1">Uncharacterized protein</fullName>
    </submittedName>
</protein>